<dbReference type="Proteomes" id="UP000799291">
    <property type="component" value="Unassembled WGS sequence"/>
</dbReference>
<dbReference type="AlphaFoldDB" id="A0A6G1IZA1"/>
<keyword evidence="2" id="KW-1185">Reference proteome</keyword>
<evidence type="ECO:0000313" key="2">
    <source>
        <dbReference type="Proteomes" id="UP000799291"/>
    </source>
</evidence>
<organism evidence="1 2">
    <name type="scientific">Lentithecium fluviatile CBS 122367</name>
    <dbReference type="NCBI Taxonomy" id="1168545"/>
    <lineage>
        <taxon>Eukaryota</taxon>
        <taxon>Fungi</taxon>
        <taxon>Dikarya</taxon>
        <taxon>Ascomycota</taxon>
        <taxon>Pezizomycotina</taxon>
        <taxon>Dothideomycetes</taxon>
        <taxon>Pleosporomycetidae</taxon>
        <taxon>Pleosporales</taxon>
        <taxon>Massarineae</taxon>
        <taxon>Lentitheciaceae</taxon>
        <taxon>Lentithecium</taxon>
    </lineage>
</organism>
<gene>
    <name evidence="1" type="ORF">K458DRAFT_419061</name>
</gene>
<accession>A0A6G1IZA1</accession>
<sequence length="365" mass="41735">MTTLPTTSQSFLSTLEVIPLSALHPSEICPICRASFQESYTESQQTINERALSLFVYLSFCLPWPLELERPVRLPCPARHVFGTARLKAWFDAVRQKQGQFPLCRSPVCTLITTDEHIVRRWHLREAEKRIKTLPLRRLIIDHRTWTHKHRIRIDVLDTDDLLVLMVGVARQLQKPKISNEPLMNVRLGVRHHDPLDIQYPVEPDGPRPEGAFNNRNIARLANAVGLVDGAFLDWLVLLLSPEAYVVYSVAFIVTWDLGSNSLSPQVVADRLIERVRQEWGQDSLRDRRLELFLELTVKAYVGRERMLTDLRYEYGVYEDAQDEVLDPDDEVFGDPGGDVDNAEDGNMGEGVAELGYIWIMASLP</sequence>
<dbReference type="EMBL" id="MU005584">
    <property type="protein sequence ID" value="KAF2683458.1"/>
    <property type="molecule type" value="Genomic_DNA"/>
</dbReference>
<protein>
    <submittedName>
        <fullName evidence="1">Uncharacterized protein</fullName>
    </submittedName>
</protein>
<evidence type="ECO:0000313" key="1">
    <source>
        <dbReference type="EMBL" id="KAF2683458.1"/>
    </source>
</evidence>
<dbReference type="OrthoDB" id="5600418at2759"/>
<proteinExistence type="predicted"/>
<dbReference type="InterPro" id="IPR013083">
    <property type="entry name" value="Znf_RING/FYVE/PHD"/>
</dbReference>
<reference evidence="1" key="1">
    <citation type="journal article" date="2020" name="Stud. Mycol.">
        <title>101 Dothideomycetes genomes: a test case for predicting lifestyles and emergence of pathogens.</title>
        <authorList>
            <person name="Haridas S."/>
            <person name="Albert R."/>
            <person name="Binder M."/>
            <person name="Bloem J."/>
            <person name="Labutti K."/>
            <person name="Salamov A."/>
            <person name="Andreopoulos B."/>
            <person name="Baker S."/>
            <person name="Barry K."/>
            <person name="Bills G."/>
            <person name="Bluhm B."/>
            <person name="Cannon C."/>
            <person name="Castanera R."/>
            <person name="Culley D."/>
            <person name="Daum C."/>
            <person name="Ezra D."/>
            <person name="Gonzalez J."/>
            <person name="Henrissat B."/>
            <person name="Kuo A."/>
            <person name="Liang C."/>
            <person name="Lipzen A."/>
            <person name="Lutzoni F."/>
            <person name="Magnuson J."/>
            <person name="Mondo S."/>
            <person name="Nolan M."/>
            <person name="Ohm R."/>
            <person name="Pangilinan J."/>
            <person name="Park H.-J."/>
            <person name="Ramirez L."/>
            <person name="Alfaro M."/>
            <person name="Sun H."/>
            <person name="Tritt A."/>
            <person name="Yoshinaga Y."/>
            <person name="Zwiers L.-H."/>
            <person name="Turgeon B."/>
            <person name="Goodwin S."/>
            <person name="Spatafora J."/>
            <person name="Crous P."/>
            <person name="Grigoriev I."/>
        </authorList>
    </citation>
    <scope>NUCLEOTIDE SEQUENCE</scope>
    <source>
        <strain evidence="1">CBS 122367</strain>
    </source>
</reference>
<dbReference type="Gene3D" id="3.30.40.10">
    <property type="entry name" value="Zinc/RING finger domain, C3HC4 (zinc finger)"/>
    <property type="match status" value="1"/>
</dbReference>
<name>A0A6G1IZA1_9PLEO</name>